<dbReference type="GO" id="GO:0044423">
    <property type="term" value="C:virion component"/>
    <property type="evidence" value="ECO:0007669"/>
    <property type="project" value="UniProtKB-KW"/>
</dbReference>
<evidence type="ECO:0000256" key="1">
    <source>
        <dbReference type="ARBA" id="ARBA00004328"/>
    </source>
</evidence>
<evidence type="ECO:0000313" key="3">
    <source>
        <dbReference type="EMBL" id="APG78988.1"/>
    </source>
</evidence>
<dbReference type="Gene3D" id="2.60.120.20">
    <property type="match status" value="1"/>
</dbReference>
<dbReference type="SUPFAM" id="SSF88633">
    <property type="entry name" value="Positive stranded ssRNA viruses"/>
    <property type="match status" value="1"/>
</dbReference>
<sequence>MNVQQKLDIHPLPGATGPTMADLNPLTGWQFTGFKIKIAVPAQTNPLVPLFGIKCTPLFIPPIFYTLPNRIIQDWNTTLPIVAGTNTQSIVSVEITTSPCTISALAMMHYFSTWDNFKLRMTTSGNFVEKGSLYVQYRPYASSVSYNSWDTLPILEGQEQGGVTYGFSENKHAEGNFVQYDLSTNRTIELSAPYLFPAQKYAHQTRNDGSWLLFTPVTNLDVAGGSKVNLELALFIGFDNLSFNAPIPWMGQLAFPLSFFPGGVANYAYPIVLPDKGSKVDQDKGTFVPSSVPKKKEVVAEITHKFHGLDLG</sequence>
<name>A0A1L3KNN0_9VIRU</name>
<organism evidence="3">
    <name type="scientific">Hubei picorna-like virus 81</name>
    <dbReference type="NCBI Taxonomy" id="1923166"/>
    <lineage>
        <taxon>Viruses</taxon>
        <taxon>Riboviria</taxon>
        <taxon>Orthornavirae</taxon>
        <taxon>Pisuviricota</taxon>
        <taxon>Pisoniviricetes</taxon>
        <taxon>Picornavirales</taxon>
        <taxon>Polycipiviridae</taxon>
        <taxon>Hupolycivirus</taxon>
        <taxon>Hupolycivirus hubeiense</taxon>
        <taxon>Hubei hupolycivirus</taxon>
    </lineage>
</organism>
<dbReference type="EMBL" id="KX884540">
    <property type="protein sequence ID" value="APG78988.1"/>
    <property type="molecule type" value="Genomic_RNA"/>
</dbReference>
<reference evidence="3" key="1">
    <citation type="journal article" date="2016" name="Nature">
        <title>Redefining the invertebrate RNA virosphere.</title>
        <authorList>
            <person name="Shi M."/>
            <person name="Lin X.D."/>
            <person name="Tian J.H."/>
            <person name="Chen L.J."/>
            <person name="Chen X."/>
            <person name="Li C.X."/>
            <person name="Qin X.C."/>
            <person name="Li J."/>
            <person name="Cao J.P."/>
            <person name="Eden J.S."/>
            <person name="Buchmann J."/>
            <person name="Wang W."/>
            <person name="Xu J."/>
            <person name="Holmes E.C."/>
            <person name="Zhang Y.Z."/>
        </authorList>
    </citation>
    <scope>NUCLEOTIDE SEQUENCE</scope>
    <source>
        <strain evidence="3">CJLX25805</strain>
    </source>
</reference>
<evidence type="ECO:0000256" key="2">
    <source>
        <dbReference type="ARBA" id="ARBA00022844"/>
    </source>
</evidence>
<accession>A0A1L3KNN0</accession>
<keyword evidence="2" id="KW-0946">Virion</keyword>
<protein>
    <submittedName>
        <fullName evidence="3">Uncharacterized protein</fullName>
    </submittedName>
</protein>
<dbReference type="InterPro" id="IPR029053">
    <property type="entry name" value="Viral_coat"/>
</dbReference>
<proteinExistence type="predicted"/>
<comment type="subcellular location">
    <subcellularLocation>
        <location evidence="1">Virion</location>
    </subcellularLocation>
</comment>